<evidence type="ECO:0000256" key="10">
    <source>
        <dbReference type="ARBA" id="ARBA00022989"/>
    </source>
</evidence>
<dbReference type="InterPro" id="IPR053952">
    <property type="entry name" value="K_trans_C"/>
</dbReference>
<feature type="transmembrane region" description="Helical" evidence="13">
    <location>
        <begin position="448"/>
        <end position="465"/>
    </location>
</feature>
<name>A0ABS4SJR0_9PROT</name>
<feature type="transmembrane region" description="Helical" evidence="13">
    <location>
        <begin position="164"/>
        <end position="182"/>
    </location>
</feature>
<dbReference type="Pfam" id="PF22776">
    <property type="entry name" value="K_trans_C"/>
    <property type="match status" value="1"/>
</dbReference>
<keyword evidence="4 13" id="KW-1003">Cell membrane</keyword>
<dbReference type="RefSeq" id="WP_246500619.1">
    <property type="nucleotide sequence ID" value="NZ_JAGINP010000008.1"/>
</dbReference>
<sequence length="647" mass="70275">MDKSTPAALADGMALTGPVGGHPPTEAEQHKRLAPLLLAALGVVYGDIGTSPLYTLRECFGHVGLPLTEGNVLGILSLVFWALILVVTVKYVIFVMRADNKGEGGILALMTLALRKAEATAFPRPALLVLGMFGACLFFGDSLVTPAISVLSAVEGLKVVAPALEAWVIPLTVVILVGLFVVQRAGTAKVGRLFGPVMLLWFGTLAVLGVVEIAHGPGVLRALSPVWAVAFAVENQWLAFFALGSVVLAVTGGEALYVDMGHLGRLPIRVAWLGLVLPALLLNYMGQGALLLRDPAALENPFYHLAPGWAQVPLLVLATGATVIASQAVISGAYSISRQAIQLGLIPRMPIRHTSEKEIGQIYVPKINWTLCALVIALVLGFESSSNLAAAYGIAVTGEMSITALLFYVVARALWRWPRWLAGALTAVFLAVDLAFFSANLLKVPQGGWFPLLAAGILFTLMWTWRRGRRAIAERLAEQGMSVDRFLARLKHRKPHRVPGTAIFLTRSTVVVPHALLHNLKHNHVLHERVIFLTAINEEVPRIGDDRRFEAEDLGHGFWRVVLHFGFMETPHVPQALELMRRHGFTLDMMTTSFFVGRETIVPSNHPDMKPWQERLFIVMASNAASASDFFCVPPNRVVELGAQIEV</sequence>
<evidence type="ECO:0000259" key="14">
    <source>
        <dbReference type="Pfam" id="PF02705"/>
    </source>
</evidence>
<organism evidence="16 17">
    <name type="scientific">Azospirillum rugosum</name>
    <dbReference type="NCBI Taxonomy" id="416170"/>
    <lineage>
        <taxon>Bacteria</taxon>
        <taxon>Pseudomonadati</taxon>
        <taxon>Pseudomonadota</taxon>
        <taxon>Alphaproteobacteria</taxon>
        <taxon>Rhodospirillales</taxon>
        <taxon>Azospirillaceae</taxon>
        <taxon>Azospirillum</taxon>
    </lineage>
</organism>
<comment type="caution">
    <text evidence="16">The sequence shown here is derived from an EMBL/GenBank/DDBJ whole genome shotgun (WGS) entry which is preliminary data.</text>
</comment>
<evidence type="ECO:0000256" key="5">
    <source>
        <dbReference type="ARBA" id="ARBA00022519"/>
    </source>
</evidence>
<feature type="transmembrane region" description="Helical" evidence="13">
    <location>
        <begin position="270"/>
        <end position="292"/>
    </location>
</feature>
<keyword evidence="5" id="KW-0997">Cell inner membrane</keyword>
<evidence type="ECO:0000256" key="4">
    <source>
        <dbReference type="ARBA" id="ARBA00022475"/>
    </source>
</evidence>
<keyword evidence="17" id="KW-1185">Reference proteome</keyword>
<feature type="domain" description="K+ potassium transporter integral membrane" evidence="14">
    <location>
        <begin position="37"/>
        <end position="488"/>
    </location>
</feature>
<comment type="catalytic activity">
    <reaction evidence="13">
        <text>K(+)(in) + H(+)(in) = K(+)(out) + H(+)(out)</text>
        <dbReference type="Rhea" id="RHEA:28490"/>
        <dbReference type="ChEBI" id="CHEBI:15378"/>
        <dbReference type="ChEBI" id="CHEBI:29103"/>
    </reaction>
</comment>
<evidence type="ECO:0000256" key="1">
    <source>
        <dbReference type="ARBA" id="ARBA00004141"/>
    </source>
</evidence>
<dbReference type="Pfam" id="PF02705">
    <property type="entry name" value="K_trans"/>
    <property type="match status" value="1"/>
</dbReference>
<dbReference type="InterPro" id="IPR023051">
    <property type="entry name" value="Kup"/>
</dbReference>
<evidence type="ECO:0000259" key="15">
    <source>
        <dbReference type="Pfam" id="PF22776"/>
    </source>
</evidence>
<evidence type="ECO:0000256" key="6">
    <source>
        <dbReference type="ARBA" id="ARBA00022538"/>
    </source>
</evidence>
<accession>A0ABS4SJR0</accession>
<proteinExistence type="inferred from homology"/>
<feature type="transmembrane region" description="Helical" evidence="13">
    <location>
        <begin position="312"/>
        <end position="336"/>
    </location>
</feature>
<evidence type="ECO:0000256" key="13">
    <source>
        <dbReference type="HAMAP-Rule" id="MF_01522"/>
    </source>
</evidence>
<feature type="transmembrane region" description="Helical" evidence="13">
    <location>
        <begin position="237"/>
        <end position="258"/>
    </location>
</feature>
<keyword evidence="8 13" id="KW-0769">Symport</keyword>
<evidence type="ECO:0000256" key="9">
    <source>
        <dbReference type="ARBA" id="ARBA00022958"/>
    </source>
</evidence>
<keyword evidence="12 13" id="KW-0472">Membrane</keyword>
<comment type="function">
    <text evidence="13">Transport of potassium into the cell. Likely operates as a K(+):H(+) symporter.</text>
</comment>
<keyword evidence="9 13" id="KW-0630">Potassium</keyword>
<dbReference type="Proteomes" id="UP000781958">
    <property type="component" value="Unassembled WGS sequence"/>
</dbReference>
<keyword evidence="10 13" id="KW-1133">Transmembrane helix</keyword>
<feature type="transmembrane region" description="Helical" evidence="13">
    <location>
        <begin position="362"/>
        <end position="382"/>
    </location>
</feature>
<dbReference type="HAMAP" id="MF_01522">
    <property type="entry name" value="Kup"/>
    <property type="match status" value="1"/>
</dbReference>
<evidence type="ECO:0000256" key="12">
    <source>
        <dbReference type="ARBA" id="ARBA00023136"/>
    </source>
</evidence>
<reference evidence="16 17" key="1">
    <citation type="submission" date="2021-03" db="EMBL/GenBank/DDBJ databases">
        <title>Genomic Encyclopedia of Type Strains, Phase III (KMG-III): the genomes of soil and plant-associated and newly described type strains.</title>
        <authorList>
            <person name="Whitman W."/>
        </authorList>
    </citation>
    <scope>NUCLEOTIDE SEQUENCE [LARGE SCALE GENOMIC DNA]</scope>
    <source>
        <strain evidence="16 17">IMMIB AFH-6</strain>
    </source>
</reference>
<keyword evidence="7 13" id="KW-0812">Transmembrane</keyword>
<dbReference type="PANTHER" id="PTHR30540:SF79">
    <property type="entry name" value="LOW AFFINITY POTASSIUM TRANSPORT SYSTEM PROTEIN KUP"/>
    <property type="match status" value="1"/>
</dbReference>
<gene>
    <name evidence="13" type="primary">kup</name>
    <name evidence="16" type="ORF">J2851_002575</name>
</gene>
<keyword evidence="11 13" id="KW-0406">Ion transport</keyword>
<dbReference type="EMBL" id="JAGINP010000008">
    <property type="protein sequence ID" value="MBP2292794.1"/>
    <property type="molecule type" value="Genomic_DNA"/>
</dbReference>
<comment type="similarity">
    <text evidence="2 13">Belongs to the HAK/KUP transporter (TC 2.A.72) family.</text>
</comment>
<feature type="transmembrane region" description="Helical" evidence="13">
    <location>
        <begin position="194"/>
        <end position="217"/>
    </location>
</feature>
<keyword evidence="6 13" id="KW-0633">Potassium transport</keyword>
<evidence type="ECO:0000313" key="17">
    <source>
        <dbReference type="Proteomes" id="UP000781958"/>
    </source>
</evidence>
<keyword evidence="3 13" id="KW-0813">Transport</keyword>
<protein>
    <recommendedName>
        <fullName evidence="13">Probable potassium transport system protein Kup</fullName>
    </recommendedName>
</protein>
<evidence type="ECO:0000256" key="8">
    <source>
        <dbReference type="ARBA" id="ARBA00022847"/>
    </source>
</evidence>
<feature type="domain" description="K+ potassium transporter C-terminal" evidence="15">
    <location>
        <begin position="499"/>
        <end position="646"/>
    </location>
</feature>
<feature type="transmembrane region" description="Helical" evidence="13">
    <location>
        <begin position="420"/>
        <end position="442"/>
    </location>
</feature>
<dbReference type="InterPro" id="IPR003855">
    <property type="entry name" value="K+_transporter"/>
</dbReference>
<evidence type="ECO:0000256" key="7">
    <source>
        <dbReference type="ARBA" id="ARBA00022692"/>
    </source>
</evidence>
<evidence type="ECO:0000256" key="2">
    <source>
        <dbReference type="ARBA" id="ARBA00007019"/>
    </source>
</evidence>
<feature type="transmembrane region" description="Helical" evidence="13">
    <location>
        <begin position="388"/>
        <end position="408"/>
    </location>
</feature>
<feature type="transmembrane region" description="Helical" evidence="13">
    <location>
        <begin position="74"/>
        <end position="93"/>
    </location>
</feature>
<feature type="transmembrane region" description="Helical" evidence="13">
    <location>
        <begin position="125"/>
        <end position="144"/>
    </location>
</feature>
<dbReference type="PANTHER" id="PTHR30540">
    <property type="entry name" value="OSMOTIC STRESS POTASSIUM TRANSPORTER"/>
    <property type="match status" value="1"/>
</dbReference>
<evidence type="ECO:0000256" key="11">
    <source>
        <dbReference type="ARBA" id="ARBA00023065"/>
    </source>
</evidence>
<evidence type="ECO:0000256" key="3">
    <source>
        <dbReference type="ARBA" id="ARBA00022448"/>
    </source>
</evidence>
<feature type="transmembrane region" description="Helical" evidence="13">
    <location>
        <begin position="33"/>
        <end position="54"/>
    </location>
</feature>
<comment type="subcellular location">
    <subcellularLocation>
        <location evidence="13">Cell membrane</location>
        <topology evidence="13">Multi-pass membrane protein</topology>
    </subcellularLocation>
    <subcellularLocation>
        <location evidence="1">Membrane</location>
        <topology evidence="1">Multi-pass membrane protein</topology>
    </subcellularLocation>
</comment>
<evidence type="ECO:0000313" key="16">
    <source>
        <dbReference type="EMBL" id="MBP2292794.1"/>
    </source>
</evidence>
<dbReference type="InterPro" id="IPR053951">
    <property type="entry name" value="K_trans_N"/>
</dbReference>